<dbReference type="EMBL" id="QHKO01000009">
    <property type="protein sequence ID" value="RAL20547.1"/>
    <property type="molecule type" value="Genomic_DNA"/>
</dbReference>
<sequence>MHVSSQSTKTGSGRRAPTSVSDTASGSGPIQIEIRGQKLTIRSDREATFVRSLARYIDHKAEELQAAAPSAPFDKLMMLASMTVAEELFEARDELHRMHTQLSETTETLLDLINQVEEA</sequence>
<organism evidence="2 3">
    <name type="scientific">Lujinxingia litoralis</name>
    <dbReference type="NCBI Taxonomy" id="2211119"/>
    <lineage>
        <taxon>Bacteria</taxon>
        <taxon>Deltaproteobacteria</taxon>
        <taxon>Bradymonadales</taxon>
        <taxon>Lujinxingiaceae</taxon>
        <taxon>Lujinxingia</taxon>
    </lineage>
</organism>
<feature type="compositionally biased region" description="Polar residues" evidence="1">
    <location>
        <begin position="1"/>
        <end position="11"/>
    </location>
</feature>
<feature type="compositionally biased region" description="Polar residues" evidence="1">
    <location>
        <begin position="18"/>
        <end position="28"/>
    </location>
</feature>
<protein>
    <recommendedName>
        <fullName evidence="4">Cell division protein ZapA</fullName>
    </recommendedName>
</protein>
<accession>A0A328C1S3</accession>
<gene>
    <name evidence="2" type="ORF">DL240_16025</name>
</gene>
<dbReference type="Pfam" id="PF05164">
    <property type="entry name" value="ZapA"/>
    <property type="match status" value="1"/>
</dbReference>
<keyword evidence="3" id="KW-1185">Reference proteome</keyword>
<dbReference type="Gene3D" id="6.10.250.790">
    <property type="match status" value="1"/>
</dbReference>
<evidence type="ECO:0000256" key="1">
    <source>
        <dbReference type="SAM" id="MobiDB-lite"/>
    </source>
</evidence>
<dbReference type="Proteomes" id="UP000249169">
    <property type="component" value="Unassembled WGS sequence"/>
</dbReference>
<dbReference type="InterPro" id="IPR036192">
    <property type="entry name" value="Cell_div_ZapA-like_sf"/>
</dbReference>
<name>A0A328C1S3_9DELT</name>
<dbReference type="SUPFAM" id="SSF102829">
    <property type="entry name" value="Cell division protein ZapA-like"/>
    <property type="match status" value="1"/>
</dbReference>
<proteinExistence type="predicted"/>
<evidence type="ECO:0008006" key="4">
    <source>
        <dbReference type="Google" id="ProtNLM"/>
    </source>
</evidence>
<dbReference type="InterPro" id="IPR053712">
    <property type="entry name" value="Bac_CellDiv_Activator"/>
</dbReference>
<reference evidence="2 3" key="1">
    <citation type="submission" date="2018-05" db="EMBL/GenBank/DDBJ databases">
        <title>Lujinxingia marina gen. nov. sp. nov., a new facultative anaerobic member of the class Deltaproteobacteria, and proposal of Lujinxingaceae fam. nov.</title>
        <authorList>
            <person name="Li C.-M."/>
        </authorList>
    </citation>
    <scope>NUCLEOTIDE SEQUENCE [LARGE SCALE GENOMIC DNA]</scope>
    <source>
        <strain evidence="2 3">B210</strain>
    </source>
</reference>
<evidence type="ECO:0000313" key="2">
    <source>
        <dbReference type="EMBL" id="RAL20547.1"/>
    </source>
</evidence>
<feature type="region of interest" description="Disordered" evidence="1">
    <location>
        <begin position="1"/>
        <end position="29"/>
    </location>
</feature>
<comment type="caution">
    <text evidence="2">The sequence shown here is derived from an EMBL/GenBank/DDBJ whole genome shotgun (WGS) entry which is preliminary data.</text>
</comment>
<dbReference type="AlphaFoldDB" id="A0A328C1S3"/>
<dbReference type="InterPro" id="IPR007838">
    <property type="entry name" value="Cell_div_ZapA-like"/>
</dbReference>
<evidence type="ECO:0000313" key="3">
    <source>
        <dbReference type="Proteomes" id="UP000249169"/>
    </source>
</evidence>